<proteinExistence type="predicted"/>
<protein>
    <submittedName>
        <fullName evidence="1">Uncharacterized protein</fullName>
    </submittedName>
</protein>
<comment type="caution">
    <text evidence="1">The sequence shown here is derived from an EMBL/GenBank/DDBJ whole genome shotgun (WGS) entry which is preliminary data.</text>
</comment>
<evidence type="ECO:0000313" key="1">
    <source>
        <dbReference type="EMBL" id="GAG40018.1"/>
    </source>
</evidence>
<reference evidence="1" key="1">
    <citation type="journal article" date="2014" name="Front. Microbiol.">
        <title>High frequency of phylogenetically diverse reductive dehalogenase-homologous genes in deep subseafloor sedimentary metagenomes.</title>
        <authorList>
            <person name="Kawai M."/>
            <person name="Futagami T."/>
            <person name="Toyoda A."/>
            <person name="Takaki Y."/>
            <person name="Nishi S."/>
            <person name="Hori S."/>
            <person name="Arai W."/>
            <person name="Tsubouchi T."/>
            <person name="Morono Y."/>
            <person name="Uchiyama I."/>
            <person name="Ito T."/>
            <person name="Fujiyama A."/>
            <person name="Inagaki F."/>
            <person name="Takami H."/>
        </authorList>
    </citation>
    <scope>NUCLEOTIDE SEQUENCE</scope>
    <source>
        <strain evidence="1">Expedition CK06-06</strain>
    </source>
</reference>
<name>X0XTS7_9ZZZZ</name>
<organism evidence="1">
    <name type="scientific">marine sediment metagenome</name>
    <dbReference type="NCBI Taxonomy" id="412755"/>
    <lineage>
        <taxon>unclassified sequences</taxon>
        <taxon>metagenomes</taxon>
        <taxon>ecological metagenomes</taxon>
    </lineage>
</organism>
<sequence>MAEIDPAYQLAVGSHIAQVYGDGTATVNVFQGPAYPRLNYRGEIASLVDFYVRTFVGREEELAHL</sequence>
<dbReference type="AlphaFoldDB" id="X0XTS7"/>
<dbReference type="EMBL" id="BARS01046125">
    <property type="protein sequence ID" value="GAG40018.1"/>
    <property type="molecule type" value="Genomic_DNA"/>
</dbReference>
<gene>
    <name evidence="1" type="ORF">S01H1_69464</name>
</gene>
<accession>X0XTS7</accession>
<feature type="non-terminal residue" evidence="1">
    <location>
        <position position="65"/>
    </location>
</feature>